<feature type="transmembrane region" description="Helical" evidence="1">
    <location>
        <begin position="28"/>
        <end position="45"/>
    </location>
</feature>
<keyword evidence="1" id="KW-0812">Transmembrane</keyword>
<sequence length="189" mass="20965">MLSVPHQTSAIVSGYLPLFSTFCLSNRWSTTILVLFMAAVVGIACRSRLKSMYVLPSVEKNLWVMDWITTRAKSSIAYLKGKLQAAQLIVCHKQLQALSLECKQVPQLLSVCPDELGLGLHLLFVVLSTKAMMAPPDGPRQPVCWTVIIYHPLGGQGKLCSPVWPQPRWHLVAHQPHADRMAAVVILFP</sequence>
<protein>
    <submittedName>
        <fullName evidence="2">GUN5</fullName>
    </submittedName>
</protein>
<proteinExistence type="predicted"/>
<reference evidence="2" key="1">
    <citation type="submission" date="2014-09" db="EMBL/GenBank/DDBJ databases">
        <authorList>
            <person name="Magalhaes I.L.F."/>
            <person name="Oliveira U."/>
            <person name="Santos F.R."/>
            <person name="Vidigal T.H.D.A."/>
            <person name="Brescovit A.D."/>
            <person name="Santos A.J."/>
        </authorList>
    </citation>
    <scope>NUCLEOTIDE SEQUENCE</scope>
    <source>
        <tissue evidence="2">Shoot tissue taken approximately 20 cm above the soil surface</tissue>
    </source>
</reference>
<evidence type="ECO:0000256" key="1">
    <source>
        <dbReference type="SAM" id="Phobius"/>
    </source>
</evidence>
<dbReference type="AlphaFoldDB" id="A0A0A9HAR8"/>
<reference evidence="2" key="2">
    <citation type="journal article" date="2015" name="Data Brief">
        <title>Shoot transcriptome of the giant reed, Arundo donax.</title>
        <authorList>
            <person name="Barrero R.A."/>
            <person name="Guerrero F.D."/>
            <person name="Moolhuijzen P."/>
            <person name="Goolsby J.A."/>
            <person name="Tidwell J."/>
            <person name="Bellgard S.E."/>
            <person name="Bellgard M.I."/>
        </authorList>
    </citation>
    <scope>NUCLEOTIDE SEQUENCE</scope>
    <source>
        <tissue evidence="2">Shoot tissue taken approximately 20 cm above the soil surface</tissue>
    </source>
</reference>
<dbReference type="EMBL" id="GBRH01164049">
    <property type="protein sequence ID" value="JAE33847.1"/>
    <property type="molecule type" value="Transcribed_RNA"/>
</dbReference>
<organism evidence="2">
    <name type="scientific">Arundo donax</name>
    <name type="common">Giant reed</name>
    <name type="synonym">Donax arundinaceus</name>
    <dbReference type="NCBI Taxonomy" id="35708"/>
    <lineage>
        <taxon>Eukaryota</taxon>
        <taxon>Viridiplantae</taxon>
        <taxon>Streptophyta</taxon>
        <taxon>Embryophyta</taxon>
        <taxon>Tracheophyta</taxon>
        <taxon>Spermatophyta</taxon>
        <taxon>Magnoliopsida</taxon>
        <taxon>Liliopsida</taxon>
        <taxon>Poales</taxon>
        <taxon>Poaceae</taxon>
        <taxon>PACMAD clade</taxon>
        <taxon>Arundinoideae</taxon>
        <taxon>Arundineae</taxon>
        <taxon>Arundo</taxon>
    </lineage>
</organism>
<accession>A0A0A9HAR8</accession>
<evidence type="ECO:0000313" key="2">
    <source>
        <dbReference type="EMBL" id="JAE33847.1"/>
    </source>
</evidence>
<keyword evidence="1" id="KW-0472">Membrane</keyword>
<keyword evidence="1" id="KW-1133">Transmembrane helix</keyword>
<name>A0A0A9HAR8_ARUDO</name>